<gene>
    <name evidence="1" type="ORF">LCGC14_0342640</name>
</gene>
<organism evidence="1">
    <name type="scientific">marine sediment metagenome</name>
    <dbReference type="NCBI Taxonomy" id="412755"/>
    <lineage>
        <taxon>unclassified sequences</taxon>
        <taxon>metagenomes</taxon>
        <taxon>ecological metagenomes</taxon>
    </lineage>
</organism>
<protein>
    <submittedName>
        <fullName evidence="1">Uncharacterized protein</fullName>
    </submittedName>
</protein>
<dbReference type="EMBL" id="LAZR01000251">
    <property type="protein sequence ID" value="KKN79246.1"/>
    <property type="molecule type" value="Genomic_DNA"/>
</dbReference>
<sequence>MSDISDFMLWRIEETSVKVAKDLIEPLTNGLEKLKAKPEFYKNFDAKNGWGTYDDFVPWVEKLLIACLENPEATISTNR</sequence>
<name>A0A0F9W0Q9_9ZZZZ</name>
<accession>A0A0F9W0Q9</accession>
<comment type="caution">
    <text evidence="1">The sequence shown here is derived from an EMBL/GenBank/DDBJ whole genome shotgun (WGS) entry which is preliminary data.</text>
</comment>
<reference evidence="1" key="1">
    <citation type="journal article" date="2015" name="Nature">
        <title>Complex archaea that bridge the gap between prokaryotes and eukaryotes.</title>
        <authorList>
            <person name="Spang A."/>
            <person name="Saw J.H."/>
            <person name="Jorgensen S.L."/>
            <person name="Zaremba-Niedzwiedzka K."/>
            <person name="Martijn J."/>
            <person name="Lind A.E."/>
            <person name="van Eijk R."/>
            <person name="Schleper C."/>
            <person name="Guy L."/>
            <person name="Ettema T.J."/>
        </authorList>
    </citation>
    <scope>NUCLEOTIDE SEQUENCE</scope>
</reference>
<evidence type="ECO:0000313" key="1">
    <source>
        <dbReference type="EMBL" id="KKN79246.1"/>
    </source>
</evidence>
<proteinExistence type="predicted"/>
<dbReference type="AlphaFoldDB" id="A0A0F9W0Q9"/>